<evidence type="ECO:0000313" key="2">
    <source>
        <dbReference type="Proteomes" id="UP000030760"/>
    </source>
</evidence>
<organism evidence="1 2">
    <name type="scientific">Streptomyces bottropensis ATCC 25435</name>
    <dbReference type="NCBI Taxonomy" id="1054862"/>
    <lineage>
        <taxon>Bacteria</taxon>
        <taxon>Bacillati</taxon>
        <taxon>Actinomycetota</taxon>
        <taxon>Actinomycetes</taxon>
        <taxon>Kitasatosporales</taxon>
        <taxon>Streptomycetaceae</taxon>
        <taxon>Streptomyces</taxon>
    </lineage>
</organism>
<accession>M3FRC2</accession>
<evidence type="ECO:0000313" key="1">
    <source>
        <dbReference type="EMBL" id="EMF55525.1"/>
    </source>
</evidence>
<protein>
    <submittedName>
        <fullName evidence="1">Uncharacterized protein</fullName>
    </submittedName>
</protein>
<dbReference type="Proteomes" id="UP000030760">
    <property type="component" value="Unassembled WGS sequence"/>
</dbReference>
<reference evidence="2" key="1">
    <citation type="journal article" date="2013" name="Genome Announc.">
        <title>Draft Genome Sequence of Streptomyces bottropensis ATCC 25435, a Bottromycin-Producing Actinomycete.</title>
        <authorList>
            <person name="Zhang H."/>
            <person name="Zhou W."/>
            <person name="Zhuang Y."/>
            <person name="Liang X."/>
            <person name="Liu T."/>
        </authorList>
    </citation>
    <scope>NUCLEOTIDE SEQUENCE [LARGE SCALE GENOMIC DNA]</scope>
    <source>
        <strain evidence="2">ATCC 25435</strain>
    </source>
</reference>
<sequence>MPRTSLGPCSAHRTWGVGRLRSRRPCGVRCDQPPRLCAPGVQGDPHVSGVGGSLIAARPWPLQGLRARHIRSSRVASATGFAHSCGRSPLGGFMVGFVSPMP</sequence>
<name>M3FRC2_9ACTN</name>
<dbReference type="EMBL" id="KB405067">
    <property type="protein sequence ID" value="EMF55525.1"/>
    <property type="molecule type" value="Genomic_DNA"/>
</dbReference>
<proteinExistence type="predicted"/>
<gene>
    <name evidence="1" type="ORF">SBD_2839</name>
</gene>
<dbReference type="AlphaFoldDB" id="M3FRC2"/>